<gene>
    <name evidence="1" type="ORF">CAK95_27815</name>
</gene>
<dbReference type="Pfam" id="PF19879">
    <property type="entry name" value="DUF6352"/>
    <property type="match status" value="1"/>
</dbReference>
<evidence type="ECO:0000313" key="2">
    <source>
        <dbReference type="Proteomes" id="UP000194137"/>
    </source>
</evidence>
<sequence length="335" mass="36939">MRDFWFACGHHLLDREEGGGLVVTDEFLKVYLARPELAPPPEACTVEKTLHAALLAEPRRAVSKSDIAAIADADARENWSFMIAFRDHLIRHRTLESAYLDLVRNGAGSTPPLFLNQLVHVILRNALDGCEEPLVLRAAEIFFRPQRLTLHDGSLIAADEETIGGTGATPASPLVSMLGIPAQADIDVLNDDNAHLYWEHSDLFHSAIDLTAGRNGLAALASVIQRWIGHVMAIEVDVEPLTQMHDVNLTWYVGLDADATRIGDALWNGENLSEATQAQVVGLFRLTFHDPHIVLQQVGQEPVYLILAMSQAKVIRMKPQNLITGLPIHQLDMVS</sequence>
<dbReference type="Proteomes" id="UP000194137">
    <property type="component" value="Chromosome"/>
</dbReference>
<proteinExistence type="predicted"/>
<protein>
    <submittedName>
        <fullName evidence="1">Uncharacterized protein</fullName>
    </submittedName>
</protein>
<dbReference type="EMBL" id="CP021112">
    <property type="protein sequence ID" value="ARQ02496.1"/>
    <property type="molecule type" value="Genomic_DNA"/>
</dbReference>
<reference evidence="1 2" key="1">
    <citation type="submission" date="2017-05" db="EMBL/GenBank/DDBJ databases">
        <title>Full genome sequence of Pseudorhodoplanes sinuspersici.</title>
        <authorList>
            <person name="Dastgheib S.M.M."/>
            <person name="Shavandi M."/>
            <person name="Tirandaz H."/>
        </authorList>
    </citation>
    <scope>NUCLEOTIDE SEQUENCE [LARGE SCALE GENOMIC DNA]</scope>
    <source>
        <strain evidence="1 2">RIPI110</strain>
    </source>
</reference>
<name>A0A1W6ZYS5_9HYPH</name>
<dbReference type="AlphaFoldDB" id="A0A1W6ZYS5"/>
<accession>A0A1W6ZYS5</accession>
<organism evidence="1 2">
    <name type="scientific">Pseudorhodoplanes sinuspersici</name>
    <dbReference type="NCBI Taxonomy" id="1235591"/>
    <lineage>
        <taxon>Bacteria</taxon>
        <taxon>Pseudomonadati</taxon>
        <taxon>Pseudomonadota</taxon>
        <taxon>Alphaproteobacteria</taxon>
        <taxon>Hyphomicrobiales</taxon>
        <taxon>Pseudorhodoplanes</taxon>
    </lineage>
</organism>
<keyword evidence="2" id="KW-1185">Reference proteome</keyword>
<dbReference type="OrthoDB" id="7062302at2"/>
<dbReference type="InterPro" id="IPR045932">
    <property type="entry name" value="DUF6352"/>
</dbReference>
<dbReference type="KEGG" id="psin:CAK95_27815"/>
<dbReference type="STRING" id="1235591.CAK95_27815"/>
<dbReference type="RefSeq" id="WP_086090927.1">
    <property type="nucleotide sequence ID" value="NZ_CP021112.1"/>
</dbReference>
<evidence type="ECO:0000313" key="1">
    <source>
        <dbReference type="EMBL" id="ARQ02496.1"/>
    </source>
</evidence>